<dbReference type="Proteomes" id="UP000050454">
    <property type="component" value="Unassembled WGS sequence"/>
</dbReference>
<feature type="transmembrane region" description="Helical" evidence="1">
    <location>
        <begin position="417"/>
        <end position="435"/>
    </location>
</feature>
<dbReference type="RefSeq" id="WP_055147628.1">
    <property type="nucleotide sequence ID" value="NZ_JXSZ01000006.1"/>
</dbReference>
<dbReference type="PANTHER" id="PTHR30092:SF0">
    <property type="entry name" value="INNER MEMBRANE PROTEIN CRED"/>
    <property type="match status" value="1"/>
</dbReference>
<protein>
    <recommendedName>
        <fullName evidence="4">Inner membrane protein</fullName>
    </recommendedName>
</protein>
<organism evidence="2 3">
    <name type="scientific">Jiulongibacter sediminis</name>
    <dbReference type="NCBI Taxonomy" id="1605367"/>
    <lineage>
        <taxon>Bacteria</taxon>
        <taxon>Pseudomonadati</taxon>
        <taxon>Bacteroidota</taxon>
        <taxon>Cytophagia</taxon>
        <taxon>Cytophagales</taxon>
        <taxon>Leadbetterellaceae</taxon>
        <taxon>Jiulongibacter</taxon>
    </lineage>
</organism>
<keyword evidence="1" id="KW-0812">Transmembrane</keyword>
<feature type="transmembrane region" description="Helical" evidence="1">
    <location>
        <begin position="20"/>
        <end position="39"/>
    </location>
</feature>
<gene>
    <name evidence="2" type="ORF">AFM12_10360</name>
</gene>
<dbReference type="NCBIfam" id="NF008712">
    <property type="entry name" value="PRK11715.1-1"/>
    <property type="match status" value="1"/>
</dbReference>
<keyword evidence="1" id="KW-1133">Transmembrane helix</keyword>
<feature type="transmembrane region" description="Helical" evidence="1">
    <location>
        <begin position="364"/>
        <end position="382"/>
    </location>
</feature>
<reference evidence="2 3" key="1">
    <citation type="submission" date="2015-07" db="EMBL/GenBank/DDBJ databases">
        <title>The draft genome sequence of Leadbetterella sp. JN14-9.</title>
        <authorList>
            <person name="Liu Y."/>
            <person name="Du J."/>
            <person name="Shao Z."/>
        </authorList>
    </citation>
    <scope>NUCLEOTIDE SEQUENCE [LARGE SCALE GENOMIC DNA]</scope>
    <source>
        <strain evidence="2 3">JN14-9</strain>
    </source>
</reference>
<evidence type="ECO:0000313" key="2">
    <source>
        <dbReference type="EMBL" id="KPM48945.1"/>
    </source>
</evidence>
<dbReference type="GO" id="GO:0005886">
    <property type="term" value="C:plasma membrane"/>
    <property type="evidence" value="ECO:0007669"/>
    <property type="project" value="TreeGrafter"/>
</dbReference>
<feature type="transmembrane region" description="Helical" evidence="1">
    <location>
        <begin position="338"/>
        <end position="357"/>
    </location>
</feature>
<accession>A0A0P7C2R1</accession>
<dbReference type="STRING" id="1605367.AFM12_10360"/>
<keyword evidence="1" id="KW-0472">Membrane</keyword>
<evidence type="ECO:0000313" key="3">
    <source>
        <dbReference type="Proteomes" id="UP000050454"/>
    </source>
</evidence>
<dbReference type="AlphaFoldDB" id="A0A0P7C2R1"/>
<dbReference type="Pfam" id="PF06123">
    <property type="entry name" value="CreD"/>
    <property type="match status" value="1"/>
</dbReference>
<proteinExistence type="predicted"/>
<dbReference type="InterPro" id="IPR010364">
    <property type="entry name" value="Uncharacterised_IM_CreD"/>
</dbReference>
<dbReference type="OrthoDB" id="9791851at2"/>
<evidence type="ECO:0000256" key="1">
    <source>
        <dbReference type="SAM" id="Phobius"/>
    </source>
</evidence>
<dbReference type="PIRSF" id="PIRSF004548">
    <property type="entry name" value="CreD"/>
    <property type="match status" value="1"/>
</dbReference>
<dbReference type="EMBL" id="LGTQ01000006">
    <property type="protein sequence ID" value="KPM48945.1"/>
    <property type="molecule type" value="Genomic_DNA"/>
</dbReference>
<dbReference type="PANTHER" id="PTHR30092">
    <property type="entry name" value="INNER MEMBRANE PROTEIN CRED"/>
    <property type="match status" value="1"/>
</dbReference>
<comment type="caution">
    <text evidence="2">The sequence shown here is derived from an EMBL/GenBank/DDBJ whole genome shotgun (WGS) entry which is preliminary data.</text>
</comment>
<name>A0A0P7C2R1_9BACT</name>
<feature type="transmembrane region" description="Helical" evidence="1">
    <location>
        <begin position="388"/>
        <end position="410"/>
    </location>
</feature>
<sequence length="443" mass="50082">MSQNDQFSPNRKKTLTKGLITSGLFLLLLLPMGMIRGLIRERQQRKMEVVSEIGSKWGLEQQIKGPILAIHHTKENTVEYKDRDGKPHTRTETDPEVTYLIPENLRVKTNINPSIRNISIFETVIYNADLSMKGNFGDLKDRLYFLKPESIDWQKTELYIGLSDLRGLKSDSQIKVNGQNLSFSGSGAVDANFGSAVKTEIKTLAENGKLNFEIDFSVKGSERLSFVPLAKQNKFLATSNWSNPGFDGAFLPDTHEVKKDGFSAEYSISHLNRNLPETWKKEAKQDYELAAFGVSLLQLNDNYQKADRSAKYALLVIALTFLSFFFVELLNGLEVHPFQYVLVGVALCLFYVLLVAISEVLLFNYAYLISSLMILGMIWLYAKSVFGAFRLSTLVTVIMTGLYTYVFSIIQLEDRALLVGSLGLFCILALTMYFSRKVDWKSI</sequence>
<keyword evidence="3" id="KW-1185">Reference proteome</keyword>
<feature type="transmembrane region" description="Helical" evidence="1">
    <location>
        <begin position="312"/>
        <end position="332"/>
    </location>
</feature>
<evidence type="ECO:0008006" key="4">
    <source>
        <dbReference type="Google" id="ProtNLM"/>
    </source>
</evidence>